<dbReference type="Proteomes" id="UP000190637">
    <property type="component" value="Unassembled WGS sequence"/>
</dbReference>
<evidence type="ECO:0000313" key="3">
    <source>
        <dbReference type="Proteomes" id="UP000190637"/>
    </source>
</evidence>
<dbReference type="PANTHER" id="PTHR43792:SF16">
    <property type="entry name" value="N-ACETYLTRANSFERASE DOMAIN-CONTAINING PROTEIN"/>
    <property type="match status" value="1"/>
</dbReference>
<proteinExistence type="predicted"/>
<dbReference type="Gene3D" id="3.40.630.30">
    <property type="match status" value="1"/>
</dbReference>
<dbReference type="STRING" id="1122192.SAMN02745673_00112"/>
<protein>
    <submittedName>
        <fullName evidence="2">Protein N-acetyltransferase, RimJ/RimL family</fullName>
    </submittedName>
</protein>
<evidence type="ECO:0000259" key="1">
    <source>
        <dbReference type="PROSITE" id="PS51186"/>
    </source>
</evidence>
<keyword evidence="3" id="KW-1185">Reference proteome</keyword>
<dbReference type="InterPro" id="IPR051531">
    <property type="entry name" value="N-acetyltransferase"/>
</dbReference>
<dbReference type="AlphaFoldDB" id="A0A1T4K1L0"/>
<evidence type="ECO:0000313" key="2">
    <source>
        <dbReference type="EMBL" id="SJZ36284.1"/>
    </source>
</evidence>
<dbReference type="RefSeq" id="WP_078759561.1">
    <property type="nucleotide sequence ID" value="NZ_FUWS01000001.1"/>
</dbReference>
<keyword evidence="2" id="KW-0808">Transferase</keyword>
<reference evidence="2 3" key="1">
    <citation type="submission" date="2017-02" db="EMBL/GenBank/DDBJ databases">
        <authorList>
            <person name="Peterson S.W."/>
        </authorList>
    </citation>
    <scope>NUCLEOTIDE SEQUENCE [LARGE SCALE GENOMIC DNA]</scope>
    <source>
        <strain evidence="2 3">DSM 45154</strain>
    </source>
</reference>
<dbReference type="InterPro" id="IPR000182">
    <property type="entry name" value="GNAT_dom"/>
</dbReference>
<feature type="domain" description="N-acetyltransferase" evidence="1">
    <location>
        <begin position="10"/>
        <end position="180"/>
    </location>
</feature>
<dbReference type="PROSITE" id="PS51186">
    <property type="entry name" value="GNAT"/>
    <property type="match status" value="1"/>
</dbReference>
<dbReference type="PANTHER" id="PTHR43792">
    <property type="entry name" value="GNAT FAMILY, PUTATIVE (AFU_ORTHOLOGUE AFUA_3G00765)-RELATED-RELATED"/>
    <property type="match status" value="1"/>
</dbReference>
<sequence>MATLLRTPRRTLRAFTENDVDSLVALDGDPEVMRFVNGGRPTSRSAVCEEVLPRLLRRHPRTGLPGYGAAEDRRTGAFLGWFEFHPLDDADPTVVELGYRLRRSAWGRGLATEGARSPVRAGFTDLRVRGVTASTMVVNTRPRRVLEKTGLRQVRVVFEDWPDPIDGAEHGDVEYALTRSEWEESSGPAGRG</sequence>
<dbReference type="EMBL" id="FUWS01000001">
    <property type="protein sequence ID" value="SJZ36284.1"/>
    <property type="molecule type" value="Genomic_DNA"/>
</dbReference>
<dbReference type="GO" id="GO:0016747">
    <property type="term" value="F:acyltransferase activity, transferring groups other than amino-acyl groups"/>
    <property type="evidence" value="ECO:0007669"/>
    <property type="project" value="InterPro"/>
</dbReference>
<dbReference type="InterPro" id="IPR016181">
    <property type="entry name" value="Acyl_CoA_acyltransferase"/>
</dbReference>
<organism evidence="2 3">
    <name type="scientific">Marinactinospora thermotolerans DSM 45154</name>
    <dbReference type="NCBI Taxonomy" id="1122192"/>
    <lineage>
        <taxon>Bacteria</taxon>
        <taxon>Bacillati</taxon>
        <taxon>Actinomycetota</taxon>
        <taxon>Actinomycetes</taxon>
        <taxon>Streptosporangiales</taxon>
        <taxon>Nocardiopsidaceae</taxon>
        <taxon>Marinactinospora</taxon>
    </lineage>
</organism>
<dbReference type="SUPFAM" id="SSF55729">
    <property type="entry name" value="Acyl-CoA N-acyltransferases (Nat)"/>
    <property type="match status" value="1"/>
</dbReference>
<gene>
    <name evidence="2" type="ORF">SAMN02745673_00112</name>
</gene>
<name>A0A1T4K1L0_9ACTN</name>
<dbReference type="Pfam" id="PF13302">
    <property type="entry name" value="Acetyltransf_3"/>
    <property type="match status" value="1"/>
</dbReference>
<dbReference type="OrthoDB" id="3533156at2"/>
<accession>A0A1T4K1L0</accession>